<evidence type="ECO:0000313" key="3">
    <source>
        <dbReference type="Proteomes" id="UP000565579"/>
    </source>
</evidence>
<protein>
    <submittedName>
        <fullName evidence="2">Uncharacterized protein</fullName>
    </submittedName>
</protein>
<dbReference type="RefSeq" id="WP_185111484.1">
    <property type="nucleotide sequence ID" value="NZ_BAAAXY010000158.1"/>
</dbReference>
<evidence type="ECO:0000256" key="1">
    <source>
        <dbReference type="SAM" id="MobiDB-lite"/>
    </source>
</evidence>
<comment type="caution">
    <text evidence="2">The sequence shown here is derived from an EMBL/GenBank/DDBJ whole genome shotgun (WGS) entry which is preliminary data.</text>
</comment>
<proteinExistence type="predicted"/>
<dbReference type="AlphaFoldDB" id="A0A7X0P891"/>
<keyword evidence="3" id="KW-1185">Reference proteome</keyword>
<evidence type="ECO:0000313" key="2">
    <source>
        <dbReference type="EMBL" id="MBB6557094.1"/>
    </source>
</evidence>
<reference evidence="2 3" key="1">
    <citation type="submission" date="2020-08" db="EMBL/GenBank/DDBJ databases">
        <title>Sequencing the genomes of 1000 actinobacteria strains.</title>
        <authorList>
            <person name="Klenk H.-P."/>
        </authorList>
    </citation>
    <scope>NUCLEOTIDE SEQUENCE [LARGE SCALE GENOMIC DNA]</scope>
    <source>
        <strain evidence="2 3">DSM 43768</strain>
    </source>
</reference>
<dbReference type="Proteomes" id="UP000565579">
    <property type="component" value="Unassembled WGS sequence"/>
</dbReference>
<name>A0A7X0P891_9ACTN</name>
<feature type="region of interest" description="Disordered" evidence="1">
    <location>
        <begin position="1"/>
        <end position="24"/>
    </location>
</feature>
<sequence length="148" mass="15779">MTDQPEMPPWSNESHDYPAPRGRSGGDSTLMSLEVLVNVTKGSIGVLLVIPGGLLRGLLVSSTQWHSEWFASIAEAGEAGASAHAILKGMFGATGQLTSEGEMIDHLEHYLYIKDGYFATGAGEQGPMPWKVKLSSIVAWSIGNRPPA</sequence>
<organism evidence="2 3">
    <name type="scientific">Nonomuraea rubra</name>
    <dbReference type="NCBI Taxonomy" id="46180"/>
    <lineage>
        <taxon>Bacteria</taxon>
        <taxon>Bacillati</taxon>
        <taxon>Actinomycetota</taxon>
        <taxon>Actinomycetes</taxon>
        <taxon>Streptosporangiales</taxon>
        <taxon>Streptosporangiaceae</taxon>
        <taxon>Nonomuraea</taxon>
    </lineage>
</organism>
<gene>
    <name evidence="2" type="ORF">HD593_011889</name>
</gene>
<accession>A0A7X0P891</accession>
<dbReference type="EMBL" id="JACHMI010000001">
    <property type="protein sequence ID" value="MBB6557094.1"/>
    <property type="molecule type" value="Genomic_DNA"/>
</dbReference>